<keyword evidence="3" id="KW-1185">Reference proteome</keyword>
<dbReference type="EMBL" id="LR899009">
    <property type="protein sequence ID" value="CAD7079881.1"/>
    <property type="molecule type" value="Genomic_DNA"/>
</dbReference>
<dbReference type="GO" id="GO:0005737">
    <property type="term" value="C:cytoplasm"/>
    <property type="evidence" value="ECO:0007669"/>
    <property type="project" value="TreeGrafter"/>
</dbReference>
<reference evidence="2 3" key="1">
    <citation type="submission" date="2020-11" db="EMBL/GenBank/DDBJ databases">
        <authorList>
            <person name="Wallbank WR R."/>
            <person name="Pardo Diaz C."/>
            <person name="Kozak K."/>
            <person name="Martin S."/>
            <person name="Jiggins C."/>
            <person name="Moest M."/>
            <person name="Warren A I."/>
            <person name="Generalovic N T."/>
            <person name="Byers J.R.P. K."/>
            <person name="Montejo-Kovacevich G."/>
            <person name="Yen C E."/>
        </authorList>
    </citation>
    <scope>NUCLEOTIDE SEQUENCE [LARGE SCALE GENOMIC DNA]</scope>
</reference>
<protein>
    <recommendedName>
        <fullName evidence="4">Coiled-coil domain-containing protein 40</fullName>
    </recommendedName>
</protein>
<dbReference type="FunCoup" id="A0A7R8YNP6">
    <property type="interactions" value="84"/>
</dbReference>
<dbReference type="GO" id="GO:0035082">
    <property type="term" value="P:axoneme assembly"/>
    <property type="evidence" value="ECO:0007669"/>
    <property type="project" value="InterPro"/>
</dbReference>
<name>A0A7R8YNP6_HERIL</name>
<dbReference type="InterPro" id="IPR037386">
    <property type="entry name" value="CCDC40"/>
</dbReference>
<evidence type="ECO:0000313" key="2">
    <source>
        <dbReference type="EMBL" id="CAD7079881.1"/>
    </source>
</evidence>
<feature type="coiled-coil region" evidence="1">
    <location>
        <begin position="637"/>
        <end position="664"/>
    </location>
</feature>
<dbReference type="PANTHER" id="PTHR16275">
    <property type="entry name" value="COILED-COIL DOMAIN-CONTAINING PROTEIN 40"/>
    <property type="match status" value="1"/>
</dbReference>
<dbReference type="InParanoid" id="A0A7R8YNP6"/>
<feature type="coiled-coil region" evidence="1">
    <location>
        <begin position="289"/>
        <end position="473"/>
    </location>
</feature>
<sequence length="895" mass="104872">MSSCCTLSSESEESEEVIVTKQEIDYSHVQPEQDDLGVLPEDHPLLERFQQSLKAHLLRVRDQLVTEIKDLDYNIKLKEQEREDIGCKLYDYQQEIRQQNETLQDYEKQLKEATEKRLKHEKNVEKSKKEYENKLLMYKDQKRFHNQRLLELNSLQVLEGNIEKWASEVDNEVQAAKRAVNKDWQDQKAISEEKKKIDLLVFNLDDEIRKREQELNGVNEQIREQRCVLESLNKDLSNAATDLEVLQQEHKRLTQAWSEVIIAIQQRDKLLFQIKDDLTKEYNDHKLLKASIEATKKECNKEMEQNERLVSFKTHIEEDIASIEKQIQKELKDINKHNTKLEKTAQLVAQAEEDINASKAEGNALEVQIRSVRLQLDKLNRKKVDVEEKILQLAQEQITTDKASEHRMKMLRDVQGQRRSMEVAITQAENNLSNAMLELERMRGVVGKLKEDAEKIEEDRQLAQAEADKLNDEVKAVDFSTNVKVKQVDQLTKKWMNLVQAQGGGDECPFEVQIKALERNIHQTENQIREQQNFWLLLQGHVVHLTEKRSAQMNDIQLARKQLLIIEQKTLKVDKELEVAQALEKDTSKNIQNMNTKLDLLGAKLFKTKQTHAKDVLESQHIRLELLDKFRDTEMSVLSLEQEIVDLTKEIEQHKEIVLEMHREALSWETKYKMAEEMNRIRSEEKANDGEIGSMRTEIHRMQVRYNQLRRAQEKLIQDLEHCVMHREQIFFQAMRRERTEAGAARSHPNVQHKLNEIKNKIKQAQTEITKTEAKCANLTSEFAKASELLASLQGQIDNEKLQDTLTQAEIEQGMLDKHQNLETIVRKQHRAKRYRALVGMKNFPKCRSDIITEMSSTKQREINCNLTDVIHSLLNDFPDKKYYLMRILQTLKAD</sequence>
<accession>A0A7R8YNP6</accession>
<dbReference type="OrthoDB" id="188741at2759"/>
<keyword evidence="1" id="KW-0175">Coiled coil</keyword>
<evidence type="ECO:0000256" key="1">
    <source>
        <dbReference type="SAM" id="Coils"/>
    </source>
</evidence>
<dbReference type="OMA" id="YIVRHQY"/>
<dbReference type="PANTHER" id="PTHR16275:SF8">
    <property type="entry name" value="COILED-COIL DOMAIN-CONTAINING PROTEIN 40"/>
    <property type="match status" value="1"/>
</dbReference>
<dbReference type="Proteomes" id="UP000594454">
    <property type="component" value="Chromosome 1"/>
</dbReference>
<gene>
    <name evidence="2" type="ORF">HERILL_LOCUS3068</name>
</gene>
<feature type="coiled-coil region" evidence="1">
    <location>
        <begin position="215"/>
        <end position="256"/>
    </location>
</feature>
<evidence type="ECO:0008006" key="4">
    <source>
        <dbReference type="Google" id="ProtNLM"/>
    </source>
</evidence>
<dbReference type="AlphaFoldDB" id="A0A7R8YNP6"/>
<feature type="coiled-coil region" evidence="1">
    <location>
        <begin position="61"/>
        <end position="148"/>
    </location>
</feature>
<organism evidence="2 3">
    <name type="scientific">Hermetia illucens</name>
    <name type="common">Black soldier fly</name>
    <dbReference type="NCBI Taxonomy" id="343691"/>
    <lineage>
        <taxon>Eukaryota</taxon>
        <taxon>Metazoa</taxon>
        <taxon>Ecdysozoa</taxon>
        <taxon>Arthropoda</taxon>
        <taxon>Hexapoda</taxon>
        <taxon>Insecta</taxon>
        <taxon>Pterygota</taxon>
        <taxon>Neoptera</taxon>
        <taxon>Endopterygota</taxon>
        <taxon>Diptera</taxon>
        <taxon>Brachycera</taxon>
        <taxon>Stratiomyomorpha</taxon>
        <taxon>Stratiomyidae</taxon>
        <taxon>Hermetiinae</taxon>
        <taxon>Hermetia</taxon>
    </lineage>
</organism>
<feature type="coiled-coil region" evidence="1">
    <location>
        <begin position="748"/>
        <end position="796"/>
    </location>
</feature>
<evidence type="ECO:0000313" key="3">
    <source>
        <dbReference type="Proteomes" id="UP000594454"/>
    </source>
</evidence>
<proteinExistence type="predicted"/>